<keyword evidence="3 6" id="KW-0812">Transmembrane</keyword>
<dbReference type="STRING" id="1742359.GCA_001439625_04081"/>
<dbReference type="InterPro" id="IPR036259">
    <property type="entry name" value="MFS_trans_sf"/>
</dbReference>
<feature type="transmembrane region" description="Helical" evidence="6">
    <location>
        <begin position="152"/>
        <end position="172"/>
    </location>
</feature>
<keyword evidence="2" id="KW-0813">Transport</keyword>
<gene>
    <name evidence="8" type="ORF">FSZ17_06430</name>
</gene>
<name>A0A5B8ZAM4_CYTDA</name>
<keyword evidence="4 6" id="KW-1133">Transmembrane helix</keyword>
<organism evidence="8 9">
    <name type="scientific">Cytobacillus dafuensis</name>
    <name type="common">Bacillus dafuensis</name>
    <dbReference type="NCBI Taxonomy" id="1742359"/>
    <lineage>
        <taxon>Bacteria</taxon>
        <taxon>Bacillati</taxon>
        <taxon>Bacillota</taxon>
        <taxon>Bacilli</taxon>
        <taxon>Bacillales</taxon>
        <taxon>Bacillaceae</taxon>
        <taxon>Cytobacillus</taxon>
    </lineage>
</organism>
<dbReference type="Pfam" id="PF07690">
    <property type="entry name" value="MFS_1"/>
    <property type="match status" value="1"/>
</dbReference>
<dbReference type="InterPro" id="IPR020846">
    <property type="entry name" value="MFS_dom"/>
</dbReference>
<feature type="transmembrane region" description="Helical" evidence="6">
    <location>
        <begin position="288"/>
        <end position="313"/>
    </location>
</feature>
<comment type="subcellular location">
    <subcellularLocation>
        <location evidence="1">Cell membrane</location>
        <topology evidence="1">Multi-pass membrane protein</topology>
    </subcellularLocation>
</comment>
<evidence type="ECO:0000313" key="9">
    <source>
        <dbReference type="Proteomes" id="UP000321555"/>
    </source>
</evidence>
<dbReference type="GO" id="GO:0005886">
    <property type="term" value="C:plasma membrane"/>
    <property type="evidence" value="ECO:0007669"/>
    <property type="project" value="UniProtKB-SubCell"/>
</dbReference>
<dbReference type="Proteomes" id="UP000321555">
    <property type="component" value="Chromosome"/>
</dbReference>
<feature type="transmembrane region" description="Helical" evidence="6">
    <location>
        <begin position="119"/>
        <end position="140"/>
    </location>
</feature>
<dbReference type="SUPFAM" id="SSF103473">
    <property type="entry name" value="MFS general substrate transporter"/>
    <property type="match status" value="1"/>
</dbReference>
<dbReference type="InterPro" id="IPR052524">
    <property type="entry name" value="MFS_Cyanate_Porter"/>
</dbReference>
<dbReference type="OrthoDB" id="9797740at2"/>
<dbReference type="EMBL" id="CP042593">
    <property type="protein sequence ID" value="QED50030.1"/>
    <property type="molecule type" value="Genomic_DNA"/>
</dbReference>
<proteinExistence type="predicted"/>
<sequence length="396" mass="42318">MLGIIFVAFTLRPAITSVGPLISEIRADTGISNGVAGLLTTLPLIAFGLLSPFVPKIARKFGIEFSVFIGLCILGAGIIIRSTDMIPLLFSGTIFIGFGIAICNVLLPGIVKQSYPNKVGLLTGIYTLSMGICAGLAPGLSIPLSESLGFGWRMSLGIWILIIIIAICFWIPQIKGHSSSPVQSKMKQAGASIWGSSIAWQVTLFMGLQSLVYFSVTSWLPEILQNQGFDIAIAGWMVTILQFSGLPANLFIPVLADRLPNQKGIALGIGLVNFIGLLGLLISQNKMLTMICIILIGMALGAAISHGLTLIGLRAANAEQVANLSGMAQSVGYILAAVGPFIMGYLFDLFHTWTLPLMMLLVVTFLYTITGILAGRDQYVLQEKNNNKKEVSSNIV</sequence>
<evidence type="ECO:0000256" key="6">
    <source>
        <dbReference type="SAM" id="Phobius"/>
    </source>
</evidence>
<feature type="transmembrane region" description="Helical" evidence="6">
    <location>
        <begin position="193"/>
        <end position="213"/>
    </location>
</feature>
<keyword evidence="5 6" id="KW-0472">Membrane</keyword>
<evidence type="ECO:0000256" key="5">
    <source>
        <dbReference type="ARBA" id="ARBA00023136"/>
    </source>
</evidence>
<feature type="transmembrane region" description="Helical" evidence="6">
    <location>
        <begin position="35"/>
        <end position="54"/>
    </location>
</feature>
<dbReference type="CDD" id="cd17339">
    <property type="entry name" value="MFS_NIMT_CynX_like"/>
    <property type="match status" value="1"/>
</dbReference>
<evidence type="ECO:0000313" key="8">
    <source>
        <dbReference type="EMBL" id="QED50030.1"/>
    </source>
</evidence>
<keyword evidence="9" id="KW-1185">Reference proteome</keyword>
<dbReference type="InterPro" id="IPR011701">
    <property type="entry name" value="MFS"/>
</dbReference>
<feature type="transmembrane region" description="Helical" evidence="6">
    <location>
        <begin position="233"/>
        <end position="252"/>
    </location>
</feature>
<dbReference type="AlphaFoldDB" id="A0A5B8ZAM4"/>
<dbReference type="PANTHER" id="PTHR23523">
    <property type="match status" value="1"/>
</dbReference>
<feature type="transmembrane region" description="Helical" evidence="6">
    <location>
        <begin position="61"/>
        <end position="80"/>
    </location>
</feature>
<dbReference type="PANTHER" id="PTHR23523:SF2">
    <property type="entry name" value="2-NITROIMIDAZOLE TRANSPORTER"/>
    <property type="match status" value="1"/>
</dbReference>
<feature type="transmembrane region" description="Helical" evidence="6">
    <location>
        <begin position="264"/>
        <end position="282"/>
    </location>
</feature>
<evidence type="ECO:0000256" key="4">
    <source>
        <dbReference type="ARBA" id="ARBA00022989"/>
    </source>
</evidence>
<evidence type="ECO:0000256" key="3">
    <source>
        <dbReference type="ARBA" id="ARBA00022692"/>
    </source>
</evidence>
<evidence type="ECO:0000256" key="1">
    <source>
        <dbReference type="ARBA" id="ARBA00004651"/>
    </source>
</evidence>
<feature type="transmembrane region" description="Helical" evidence="6">
    <location>
        <begin position="353"/>
        <end position="374"/>
    </location>
</feature>
<feature type="domain" description="Major facilitator superfamily (MFS) profile" evidence="7">
    <location>
        <begin position="195"/>
        <end position="396"/>
    </location>
</feature>
<dbReference type="Gene3D" id="1.20.1250.20">
    <property type="entry name" value="MFS general substrate transporter like domains"/>
    <property type="match status" value="2"/>
</dbReference>
<dbReference type="KEGG" id="bda:FSZ17_06430"/>
<accession>A0A5B8ZAM4</accession>
<evidence type="ECO:0000259" key="7">
    <source>
        <dbReference type="PROSITE" id="PS50850"/>
    </source>
</evidence>
<evidence type="ECO:0000256" key="2">
    <source>
        <dbReference type="ARBA" id="ARBA00022448"/>
    </source>
</evidence>
<feature type="transmembrane region" description="Helical" evidence="6">
    <location>
        <begin position="325"/>
        <end position="347"/>
    </location>
</feature>
<feature type="transmembrane region" description="Helical" evidence="6">
    <location>
        <begin position="86"/>
        <end position="107"/>
    </location>
</feature>
<reference evidence="9" key="1">
    <citation type="submission" date="2019-08" db="EMBL/GenBank/DDBJ databases">
        <authorList>
            <person name="Zheng X."/>
        </authorList>
    </citation>
    <scope>NUCLEOTIDE SEQUENCE [LARGE SCALE GENOMIC DNA]</scope>
    <source>
        <strain evidence="9">FJAT-25496</strain>
    </source>
</reference>
<dbReference type="PROSITE" id="PS50850">
    <property type="entry name" value="MFS"/>
    <property type="match status" value="1"/>
</dbReference>
<dbReference type="GO" id="GO:0022857">
    <property type="term" value="F:transmembrane transporter activity"/>
    <property type="evidence" value="ECO:0007669"/>
    <property type="project" value="InterPro"/>
</dbReference>
<protein>
    <submittedName>
        <fullName evidence="8">MFS transporter</fullName>
    </submittedName>
</protein>